<dbReference type="PANTHER" id="PTHR23232">
    <property type="entry name" value="KRAB DOMAIN C2H2 ZINC FINGER"/>
    <property type="match status" value="1"/>
</dbReference>
<name>A0A9L0K9E7_EQUAS</name>
<reference evidence="2" key="3">
    <citation type="submission" date="2025-09" db="UniProtKB">
        <authorList>
            <consortium name="Ensembl"/>
        </authorList>
    </citation>
    <scope>IDENTIFICATION</scope>
</reference>
<protein>
    <recommendedName>
        <fullName evidence="1">KRAB domain-containing protein</fullName>
    </recommendedName>
</protein>
<dbReference type="PROSITE" id="PS50805">
    <property type="entry name" value="KRAB"/>
    <property type="match status" value="1"/>
</dbReference>
<evidence type="ECO:0000259" key="1">
    <source>
        <dbReference type="PROSITE" id="PS50805"/>
    </source>
</evidence>
<evidence type="ECO:0000313" key="2">
    <source>
        <dbReference type="Ensembl" id="ENSEASP00005061984.1"/>
    </source>
</evidence>
<dbReference type="SMART" id="SM00349">
    <property type="entry name" value="KRAB"/>
    <property type="match status" value="1"/>
</dbReference>
<accession>A0A9L0K9E7</accession>
<dbReference type="GO" id="GO:0006355">
    <property type="term" value="P:regulation of DNA-templated transcription"/>
    <property type="evidence" value="ECO:0007669"/>
    <property type="project" value="InterPro"/>
</dbReference>
<sequence length="153" mass="16811">VSKLGTAVVVVVVDITKTDEEVQWSSGGVPGCVVFEDVAIYFSQEEWDLLYEPQRCLYRHVMLEIVAHLSSTFLDLDTPSTQCLPVTSSLGLVDSHLQKSELRTLPLLPSLYPFLASFPSCELPRPGSAQKAFLSLAVALVIHQFHGLIHGCD</sequence>
<dbReference type="Gene3D" id="6.10.140.140">
    <property type="match status" value="1"/>
</dbReference>
<dbReference type="Pfam" id="PF01352">
    <property type="entry name" value="KRAB"/>
    <property type="match status" value="1"/>
</dbReference>
<reference evidence="2 3" key="1">
    <citation type="journal article" date="2020" name="Nat. Commun.">
        <title>Donkey genomes provide new insights into domestication and selection for coat color.</title>
        <authorList>
            <person name="Wang"/>
            <person name="C."/>
            <person name="Li"/>
            <person name="H."/>
            <person name="Guo"/>
            <person name="Y."/>
            <person name="Huang"/>
            <person name="J."/>
            <person name="Sun"/>
            <person name="Y."/>
            <person name="Min"/>
            <person name="J."/>
            <person name="Wang"/>
            <person name="J."/>
            <person name="Fang"/>
            <person name="X."/>
            <person name="Zhao"/>
            <person name="Z."/>
            <person name="Wang"/>
            <person name="S."/>
            <person name="Zhang"/>
            <person name="Y."/>
            <person name="Liu"/>
            <person name="Q."/>
            <person name="Jiang"/>
            <person name="Q."/>
            <person name="Wang"/>
            <person name="X."/>
            <person name="Guo"/>
            <person name="Y."/>
            <person name="Yang"/>
            <person name="C."/>
            <person name="Wang"/>
            <person name="Y."/>
            <person name="Tian"/>
            <person name="F."/>
            <person name="Zhuang"/>
            <person name="G."/>
            <person name="Fan"/>
            <person name="Y."/>
            <person name="Gao"/>
            <person name="Q."/>
            <person name="Li"/>
            <person name="Y."/>
            <person name="Ju"/>
            <person name="Z."/>
            <person name="Li"/>
            <person name="J."/>
            <person name="Li"/>
            <person name="R."/>
            <person name="Hou"/>
            <person name="M."/>
            <person name="Yang"/>
            <person name="G."/>
            <person name="Liu"/>
            <person name="G."/>
            <person name="Liu"/>
            <person name="W."/>
            <person name="Guo"/>
            <person name="J."/>
            <person name="Pan"/>
            <person name="S."/>
            <person name="Fan"/>
            <person name="G."/>
            <person name="Zhang"/>
            <person name="W."/>
            <person name="Zhang"/>
            <person name="R."/>
            <person name="Yu"/>
            <person name="J."/>
            <person name="Zhang"/>
            <person name="X."/>
            <person name="Yin"/>
            <person name="Q."/>
            <person name="Ji"/>
            <person name="C."/>
            <person name="Jin"/>
            <person name="Y."/>
            <person name="Yue"/>
            <person name="G."/>
            <person name="Liu"/>
            <person name="M."/>
            <person name="Xu"/>
            <person name="J."/>
            <person name="Liu"/>
            <person name="S."/>
            <person name="Jordana"/>
            <person name="J."/>
            <person name="Noce"/>
            <person name="A."/>
            <person name="Amills"/>
            <person name="M."/>
            <person name="Wu"/>
            <person name="D.D."/>
            <person name="Li"/>
            <person name="S."/>
            <person name="Zhou"/>
            <person name="X. and Zhong"/>
            <person name="J."/>
        </authorList>
    </citation>
    <scope>NUCLEOTIDE SEQUENCE [LARGE SCALE GENOMIC DNA]</scope>
</reference>
<feature type="domain" description="KRAB" evidence="1">
    <location>
        <begin position="33"/>
        <end position="103"/>
    </location>
</feature>
<dbReference type="SUPFAM" id="SSF109640">
    <property type="entry name" value="KRAB domain (Kruppel-associated box)"/>
    <property type="match status" value="1"/>
</dbReference>
<dbReference type="Ensembl" id="ENSEAST00005069712.1">
    <property type="protein sequence ID" value="ENSEASP00005061984.1"/>
    <property type="gene ID" value="ENSEASG00005030451.1"/>
</dbReference>
<keyword evidence="3" id="KW-1185">Reference proteome</keyword>
<dbReference type="CDD" id="cd07765">
    <property type="entry name" value="KRAB_A-box"/>
    <property type="match status" value="1"/>
</dbReference>
<dbReference type="InterPro" id="IPR050169">
    <property type="entry name" value="Krueppel_C2H2_ZnF"/>
</dbReference>
<dbReference type="AlphaFoldDB" id="A0A9L0K9E7"/>
<dbReference type="InterPro" id="IPR001909">
    <property type="entry name" value="KRAB"/>
</dbReference>
<reference evidence="2" key="2">
    <citation type="submission" date="2025-08" db="UniProtKB">
        <authorList>
            <consortium name="Ensembl"/>
        </authorList>
    </citation>
    <scope>IDENTIFICATION</scope>
</reference>
<dbReference type="InterPro" id="IPR036051">
    <property type="entry name" value="KRAB_dom_sf"/>
</dbReference>
<evidence type="ECO:0000313" key="3">
    <source>
        <dbReference type="Proteomes" id="UP000694387"/>
    </source>
</evidence>
<dbReference type="Proteomes" id="UP000694387">
    <property type="component" value="Chromosome 26"/>
</dbReference>
<dbReference type="PANTHER" id="PTHR23232:SF133">
    <property type="entry name" value="RIKEN CDNA 1700020N01 GENE"/>
    <property type="match status" value="1"/>
</dbReference>
<organism evidence="2 3">
    <name type="scientific">Equus asinus</name>
    <name type="common">Donkey</name>
    <name type="synonym">Equus africanus asinus</name>
    <dbReference type="NCBI Taxonomy" id="9793"/>
    <lineage>
        <taxon>Eukaryota</taxon>
        <taxon>Metazoa</taxon>
        <taxon>Chordata</taxon>
        <taxon>Craniata</taxon>
        <taxon>Vertebrata</taxon>
        <taxon>Euteleostomi</taxon>
        <taxon>Mammalia</taxon>
        <taxon>Eutheria</taxon>
        <taxon>Laurasiatheria</taxon>
        <taxon>Perissodactyla</taxon>
        <taxon>Equidae</taxon>
        <taxon>Equus</taxon>
    </lineage>
</organism>
<proteinExistence type="predicted"/>